<dbReference type="InterPro" id="IPR029069">
    <property type="entry name" value="HotDog_dom_sf"/>
</dbReference>
<dbReference type="Pfam" id="PF03061">
    <property type="entry name" value="4HBT"/>
    <property type="match status" value="1"/>
</dbReference>
<sequence>MAKDPMQAIVASMPFAGHIGLRMVEATKHQVIGEVTVEADKCTAGNIAHGGFLMTLADCVGAVAAFLNLPDDAKGTTTTESKTNLIAGAPVGTVLRATALPVSVGRRLQVWQTRVETIEGKLISLTTQTQLNL</sequence>
<name>A0A062US73_9PROT</name>
<dbReference type="NCBIfam" id="TIGR00369">
    <property type="entry name" value="unchar_dom_1"/>
    <property type="match status" value="1"/>
</dbReference>
<dbReference type="GO" id="GO:0061522">
    <property type="term" value="F:1,4-dihydroxy-2-naphthoyl-CoA thioesterase activity"/>
    <property type="evidence" value="ECO:0007669"/>
    <property type="project" value="TreeGrafter"/>
</dbReference>
<feature type="domain" description="Thioesterase" evidence="2">
    <location>
        <begin position="46"/>
        <end position="122"/>
    </location>
</feature>
<evidence type="ECO:0000256" key="1">
    <source>
        <dbReference type="ARBA" id="ARBA00022801"/>
    </source>
</evidence>
<proteinExistence type="predicted"/>
<evidence type="ECO:0000313" key="3">
    <source>
        <dbReference type="EMBL" id="KCZ61116.1"/>
    </source>
</evidence>
<dbReference type="CDD" id="cd03443">
    <property type="entry name" value="PaaI_thioesterase"/>
    <property type="match status" value="1"/>
</dbReference>
<protein>
    <recommendedName>
        <fullName evidence="2">Thioesterase domain-containing protein</fullName>
    </recommendedName>
</protein>
<organism evidence="3 4">
    <name type="scientific">Hyphomonas chukchiensis</name>
    <dbReference type="NCBI Taxonomy" id="1280947"/>
    <lineage>
        <taxon>Bacteria</taxon>
        <taxon>Pseudomonadati</taxon>
        <taxon>Pseudomonadota</taxon>
        <taxon>Alphaproteobacteria</taxon>
        <taxon>Hyphomonadales</taxon>
        <taxon>Hyphomonadaceae</taxon>
        <taxon>Hyphomonas</taxon>
    </lineage>
</organism>
<dbReference type="PATRIC" id="fig|1280947.3.peg.372"/>
<dbReference type="PANTHER" id="PTHR43240">
    <property type="entry name" value="1,4-DIHYDROXY-2-NAPHTHOYL-COA THIOESTERASE 1"/>
    <property type="match status" value="1"/>
</dbReference>
<reference evidence="3 4" key="1">
    <citation type="journal article" date="2014" name="Antonie Van Leeuwenhoek">
        <title>Hyphomonas beringensis sp. nov. and Hyphomonas chukchiensis sp. nov., isolated from surface seawater of the Bering Sea and Chukchi Sea.</title>
        <authorList>
            <person name="Li C."/>
            <person name="Lai Q."/>
            <person name="Li G."/>
            <person name="Dong C."/>
            <person name="Wang J."/>
            <person name="Liao Y."/>
            <person name="Shao Z."/>
        </authorList>
    </citation>
    <scope>NUCLEOTIDE SEQUENCE [LARGE SCALE GENOMIC DNA]</scope>
    <source>
        <strain evidence="3 4">BH-BN04-4</strain>
    </source>
</reference>
<dbReference type="RefSeq" id="WP_034736284.1">
    <property type="nucleotide sequence ID" value="NZ_AWFG01000001.1"/>
</dbReference>
<dbReference type="InterPro" id="IPR003736">
    <property type="entry name" value="PAAI_dom"/>
</dbReference>
<dbReference type="PANTHER" id="PTHR43240:SF8">
    <property type="entry name" value="PHENYLACETIC ACID DEGRADATION-RELATED PROTEIN"/>
    <property type="match status" value="1"/>
</dbReference>
<evidence type="ECO:0000313" key="4">
    <source>
        <dbReference type="Proteomes" id="UP000027190"/>
    </source>
</evidence>
<dbReference type="STRING" id="1280947.HY30_01885"/>
<dbReference type="Gene3D" id="3.10.129.10">
    <property type="entry name" value="Hotdog Thioesterase"/>
    <property type="match status" value="1"/>
</dbReference>
<gene>
    <name evidence="3" type="ORF">HY30_01885</name>
</gene>
<accession>A0A062US73</accession>
<dbReference type="SUPFAM" id="SSF54637">
    <property type="entry name" value="Thioesterase/thiol ester dehydrase-isomerase"/>
    <property type="match status" value="1"/>
</dbReference>
<comment type="caution">
    <text evidence="3">The sequence shown here is derived from an EMBL/GenBank/DDBJ whole genome shotgun (WGS) entry which is preliminary data.</text>
</comment>
<dbReference type="eggNOG" id="COG2050">
    <property type="taxonomic scope" value="Bacteria"/>
</dbReference>
<dbReference type="EMBL" id="AWFG01000001">
    <property type="protein sequence ID" value="KCZ61116.1"/>
    <property type="molecule type" value="Genomic_DNA"/>
</dbReference>
<dbReference type="AlphaFoldDB" id="A0A062US73"/>
<dbReference type="Proteomes" id="UP000027190">
    <property type="component" value="Unassembled WGS sequence"/>
</dbReference>
<dbReference type="GO" id="GO:0005829">
    <property type="term" value="C:cytosol"/>
    <property type="evidence" value="ECO:0007669"/>
    <property type="project" value="TreeGrafter"/>
</dbReference>
<keyword evidence="1" id="KW-0378">Hydrolase</keyword>
<keyword evidence="4" id="KW-1185">Reference proteome</keyword>
<dbReference type="InterPro" id="IPR006683">
    <property type="entry name" value="Thioestr_dom"/>
</dbReference>
<evidence type="ECO:0000259" key="2">
    <source>
        <dbReference type="Pfam" id="PF03061"/>
    </source>
</evidence>
<dbReference type="OrthoDB" id="9813282at2"/>